<keyword evidence="2" id="KW-1185">Reference proteome</keyword>
<name>A0ACB6V6T9_9ASCO</name>
<accession>A0ACB6V6T9</accession>
<dbReference type="Proteomes" id="UP000744676">
    <property type="component" value="Unassembled WGS sequence"/>
</dbReference>
<reference evidence="1 2" key="1">
    <citation type="journal article" date="2020" name="Front. Microbiol.">
        <title>Phenotypic and Genetic Characterization of the Cheese Ripening Yeast Geotrichum candidum.</title>
        <authorList>
            <person name="Perkins V."/>
            <person name="Vignola S."/>
            <person name="Lessard M.H."/>
            <person name="Plante P.L."/>
            <person name="Corbeil J."/>
            <person name="Dugat-Bony E."/>
            <person name="Frenette M."/>
            <person name="Labrie S."/>
        </authorList>
    </citation>
    <scope>NUCLEOTIDE SEQUENCE [LARGE SCALE GENOMIC DNA]</scope>
    <source>
        <strain evidence="1 2">LMA-1147</strain>
    </source>
</reference>
<gene>
    <name evidence="1" type="ORF">D0Z00_001433</name>
</gene>
<evidence type="ECO:0000313" key="1">
    <source>
        <dbReference type="EMBL" id="KAF5099953.1"/>
    </source>
</evidence>
<organism evidence="1 2">
    <name type="scientific">Geotrichum galactomycetum</name>
    <dbReference type="NCBI Taxonomy" id="27317"/>
    <lineage>
        <taxon>Eukaryota</taxon>
        <taxon>Fungi</taxon>
        <taxon>Dikarya</taxon>
        <taxon>Ascomycota</taxon>
        <taxon>Saccharomycotina</taxon>
        <taxon>Dipodascomycetes</taxon>
        <taxon>Dipodascales</taxon>
        <taxon>Dipodascaceae</taxon>
        <taxon>Geotrichum</taxon>
    </lineage>
</organism>
<comment type="caution">
    <text evidence="1">The sequence shown here is derived from an EMBL/GenBank/DDBJ whole genome shotgun (WGS) entry which is preliminary data.</text>
</comment>
<proteinExistence type="predicted"/>
<protein>
    <submittedName>
        <fullName evidence="1">Uncharacterized protein</fullName>
    </submittedName>
</protein>
<sequence length="391" mass="43051">MADQQFQGLLPVGSYTLELQPGEPQLAVEEGTVRITLAAIDPENAEGDKPSTLRILKKVYDDDEDDELSYPVDEDEDDEEEEEKPKKGKKDAKKSKKQQQEESEEEDEDESDDESFEISRTVVCTLSPKTGFQQTLDIVINASDDIIFEVTGSYPIHLTGNYVMHPFDDEDDSEDEDYDEDDEDDYDLSPDEDELDFSNRIQPVESDEEKEEKKAPKETPKKETKKQNKKRAAEEEAPAPVETKKQNKKQKSEDKKVAFSKELEQGPTGSTSAPAAKKGPVAKKIAGGVTIEDRKVGSGPTAQPGDKVSVRYIGKLLNGNIFDSNTKGKPFAFKLGAGEVIKGWDVGVAGMSVKGERRIVIPASSAYGKQALPGIPANSTLSFDVKLVGIK</sequence>
<dbReference type="EMBL" id="QVQA01000027">
    <property type="protein sequence ID" value="KAF5099953.1"/>
    <property type="molecule type" value="Genomic_DNA"/>
</dbReference>
<evidence type="ECO:0000313" key="2">
    <source>
        <dbReference type="Proteomes" id="UP000744676"/>
    </source>
</evidence>